<proteinExistence type="predicted"/>
<dbReference type="EMBL" id="KN839884">
    <property type="protein sequence ID" value="KIJ59611.1"/>
    <property type="molecule type" value="Genomic_DNA"/>
</dbReference>
<protein>
    <submittedName>
        <fullName evidence="2">Uncharacterized protein</fullName>
    </submittedName>
</protein>
<feature type="compositionally biased region" description="Polar residues" evidence="1">
    <location>
        <begin position="134"/>
        <end position="144"/>
    </location>
</feature>
<dbReference type="HOGENOM" id="CLU_1796733_0_0_1"/>
<name>A0A0C9W8Y1_9AGAM</name>
<dbReference type="Proteomes" id="UP000053820">
    <property type="component" value="Unassembled WGS sequence"/>
</dbReference>
<dbReference type="AlphaFoldDB" id="A0A0C9W8Y1"/>
<reference evidence="2 3" key="1">
    <citation type="submission" date="2014-04" db="EMBL/GenBank/DDBJ databases">
        <title>Evolutionary Origins and Diversification of the Mycorrhizal Mutualists.</title>
        <authorList>
            <consortium name="DOE Joint Genome Institute"/>
            <consortium name="Mycorrhizal Genomics Consortium"/>
            <person name="Kohler A."/>
            <person name="Kuo A."/>
            <person name="Nagy L.G."/>
            <person name="Floudas D."/>
            <person name="Copeland A."/>
            <person name="Barry K.W."/>
            <person name="Cichocki N."/>
            <person name="Veneault-Fourrey C."/>
            <person name="LaButti K."/>
            <person name="Lindquist E.A."/>
            <person name="Lipzen A."/>
            <person name="Lundell T."/>
            <person name="Morin E."/>
            <person name="Murat C."/>
            <person name="Riley R."/>
            <person name="Ohm R."/>
            <person name="Sun H."/>
            <person name="Tunlid A."/>
            <person name="Henrissat B."/>
            <person name="Grigoriev I.V."/>
            <person name="Hibbett D.S."/>
            <person name="Martin F."/>
        </authorList>
    </citation>
    <scope>NUCLEOTIDE SEQUENCE [LARGE SCALE GENOMIC DNA]</scope>
    <source>
        <strain evidence="2 3">MD-312</strain>
    </source>
</reference>
<evidence type="ECO:0000256" key="1">
    <source>
        <dbReference type="SAM" id="MobiDB-lite"/>
    </source>
</evidence>
<organism evidence="2 3">
    <name type="scientific">Hydnomerulius pinastri MD-312</name>
    <dbReference type="NCBI Taxonomy" id="994086"/>
    <lineage>
        <taxon>Eukaryota</taxon>
        <taxon>Fungi</taxon>
        <taxon>Dikarya</taxon>
        <taxon>Basidiomycota</taxon>
        <taxon>Agaricomycotina</taxon>
        <taxon>Agaricomycetes</taxon>
        <taxon>Agaricomycetidae</taxon>
        <taxon>Boletales</taxon>
        <taxon>Boletales incertae sedis</taxon>
        <taxon>Leucogyrophana</taxon>
    </lineage>
</organism>
<accession>A0A0C9W8Y1</accession>
<sequence length="144" mass="16350">MTTIQAQIDTLLLKSLLGEELIHTQFYLFSSRSIKKGTLRKPRVLCVNNTIVTQSLPYFAKRGSLTLNKAFVTEFDSLVVLATNEETSDAAIFEFPEGHDLYDEMPLGHYGYEDDSDLDDEDDDERAGAEGQNFRWSRQINGIH</sequence>
<evidence type="ECO:0000313" key="2">
    <source>
        <dbReference type="EMBL" id="KIJ59611.1"/>
    </source>
</evidence>
<feature type="region of interest" description="Disordered" evidence="1">
    <location>
        <begin position="112"/>
        <end position="144"/>
    </location>
</feature>
<keyword evidence="3" id="KW-1185">Reference proteome</keyword>
<evidence type="ECO:0000313" key="3">
    <source>
        <dbReference type="Proteomes" id="UP000053820"/>
    </source>
</evidence>
<gene>
    <name evidence="2" type="ORF">HYDPIDRAFT_33051</name>
</gene>
<feature type="compositionally biased region" description="Acidic residues" evidence="1">
    <location>
        <begin position="113"/>
        <end position="125"/>
    </location>
</feature>